<sequence>MAYPELLFQEDTVTRDLEYLIQLYPEQAGRYLERISRMLDHLDYRGSMIYDEYPDRLALFRLAESIQEQIRREEEQEKGDSVKPDQEPVFTKTESGADDRDRKTLIQILLYYEIFRRRRKSGKMPVVYPDKNDYNGYGG</sequence>
<proteinExistence type="predicted"/>
<evidence type="ECO:0000313" key="2">
    <source>
        <dbReference type="EMBL" id="HIY59675.1"/>
    </source>
</evidence>
<name>A0A9D1YMK7_9FIRM</name>
<evidence type="ECO:0000256" key="1">
    <source>
        <dbReference type="SAM" id="MobiDB-lite"/>
    </source>
</evidence>
<evidence type="ECO:0000313" key="3">
    <source>
        <dbReference type="Proteomes" id="UP000824007"/>
    </source>
</evidence>
<gene>
    <name evidence="2" type="ORF">H9831_03185</name>
</gene>
<reference evidence="2" key="1">
    <citation type="journal article" date="2021" name="PeerJ">
        <title>Extensive microbial diversity within the chicken gut microbiome revealed by metagenomics and culture.</title>
        <authorList>
            <person name="Gilroy R."/>
            <person name="Ravi A."/>
            <person name="Getino M."/>
            <person name="Pursley I."/>
            <person name="Horton D.L."/>
            <person name="Alikhan N.F."/>
            <person name="Baker D."/>
            <person name="Gharbi K."/>
            <person name="Hall N."/>
            <person name="Watson M."/>
            <person name="Adriaenssens E.M."/>
            <person name="Foster-Nyarko E."/>
            <person name="Jarju S."/>
            <person name="Secka A."/>
            <person name="Antonio M."/>
            <person name="Oren A."/>
            <person name="Chaudhuri R.R."/>
            <person name="La Ragione R."/>
            <person name="Hildebrand F."/>
            <person name="Pallen M.J."/>
        </authorList>
    </citation>
    <scope>NUCLEOTIDE SEQUENCE</scope>
    <source>
        <strain evidence="2">ChiSxjej3B15-24422</strain>
    </source>
</reference>
<feature type="region of interest" description="Disordered" evidence="1">
    <location>
        <begin position="70"/>
        <end position="98"/>
    </location>
</feature>
<comment type="caution">
    <text evidence="2">The sequence shown here is derived from an EMBL/GenBank/DDBJ whole genome shotgun (WGS) entry which is preliminary data.</text>
</comment>
<organism evidence="2 3">
    <name type="scientific">Candidatus Eisenbergiella pullistercoris</name>
    <dbReference type="NCBI Taxonomy" id="2838555"/>
    <lineage>
        <taxon>Bacteria</taxon>
        <taxon>Bacillati</taxon>
        <taxon>Bacillota</taxon>
        <taxon>Clostridia</taxon>
        <taxon>Lachnospirales</taxon>
        <taxon>Lachnospiraceae</taxon>
        <taxon>Eisenbergiella</taxon>
    </lineage>
</organism>
<dbReference type="Proteomes" id="UP000824007">
    <property type="component" value="Unassembled WGS sequence"/>
</dbReference>
<protein>
    <submittedName>
        <fullName evidence="2">Uncharacterized protein</fullName>
    </submittedName>
</protein>
<reference evidence="2" key="2">
    <citation type="submission" date="2021-04" db="EMBL/GenBank/DDBJ databases">
        <authorList>
            <person name="Gilroy R."/>
        </authorList>
    </citation>
    <scope>NUCLEOTIDE SEQUENCE</scope>
    <source>
        <strain evidence="2">ChiSxjej3B15-24422</strain>
    </source>
</reference>
<dbReference type="EMBL" id="DXDD01000041">
    <property type="protein sequence ID" value="HIY59675.1"/>
    <property type="molecule type" value="Genomic_DNA"/>
</dbReference>
<feature type="compositionally biased region" description="Basic and acidic residues" evidence="1">
    <location>
        <begin position="70"/>
        <end position="86"/>
    </location>
</feature>
<accession>A0A9D1YMK7</accession>
<dbReference type="AlphaFoldDB" id="A0A9D1YMK7"/>